<gene>
    <name evidence="2" type="primary">TOM1L1</name>
</gene>
<feature type="compositionally biased region" description="Low complexity" evidence="1">
    <location>
        <begin position="7"/>
        <end position="31"/>
    </location>
</feature>
<feature type="compositionally biased region" description="Low complexity" evidence="1">
    <location>
        <begin position="60"/>
        <end position="79"/>
    </location>
</feature>
<dbReference type="InterPro" id="IPR008942">
    <property type="entry name" value="ENTH_VHS"/>
</dbReference>
<reference evidence="2" key="5">
    <citation type="submission" date="2025-09" db="UniProtKB">
        <authorList>
            <consortium name="Ensembl"/>
        </authorList>
    </citation>
    <scope>IDENTIFICATION</scope>
</reference>
<dbReference type="GO" id="GO:0030276">
    <property type="term" value="F:clathrin binding"/>
    <property type="evidence" value="ECO:0007669"/>
    <property type="project" value="TreeGrafter"/>
</dbReference>
<dbReference type="GO" id="GO:0005768">
    <property type="term" value="C:endosome"/>
    <property type="evidence" value="ECO:0007669"/>
    <property type="project" value="TreeGrafter"/>
</dbReference>
<dbReference type="GO" id="GO:0007165">
    <property type="term" value="P:signal transduction"/>
    <property type="evidence" value="ECO:0007669"/>
    <property type="project" value="TreeGrafter"/>
</dbReference>
<dbReference type="PANTHER" id="PTHR13856:SF28">
    <property type="entry name" value="TOM1-LIKE PROTEIN 1"/>
    <property type="match status" value="1"/>
</dbReference>
<accession>A0A671ED27</accession>
<dbReference type="AlphaFoldDB" id="A0A671ED27"/>
<name>A0A671ED27_RHIFE</name>
<proteinExistence type="predicted"/>
<dbReference type="GeneTree" id="ENSGT00940000160240"/>
<dbReference type="GO" id="GO:0016020">
    <property type="term" value="C:membrane"/>
    <property type="evidence" value="ECO:0007669"/>
    <property type="project" value="TreeGrafter"/>
</dbReference>
<dbReference type="Gene3D" id="1.25.40.90">
    <property type="match status" value="1"/>
</dbReference>
<reference evidence="2" key="4">
    <citation type="submission" date="2025-08" db="UniProtKB">
        <authorList>
            <consortium name="Ensembl"/>
        </authorList>
    </citation>
    <scope>IDENTIFICATION</scope>
</reference>
<dbReference type="PANTHER" id="PTHR13856">
    <property type="entry name" value="VHS DOMAIN CONTAINING PROTEIN FAMILY"/>
    <property type="match status" value="1"/>
</dbReference>
<dbReference type="Proteomes" id="UP000472240">
    <property type="component" value="Chromosome 21"/>
</dbReference>
<reference evidence="2 3" key="2">
    <citation type="journal article" date="2018" name="Annu Rev Anim Biosci">
        <title>Bat Biology, Genomes, and the Bat1K Project: To Generate Chromosome-Level Genomes for All Living Bat Species.</title>
        <authorList>
            <person name="Teeling E.C."/>
            <person name="Vernes S.C."/>
            <person name="Davalos L.M."/>
            <person name="Ray D.A."/>
            <person name="Gilbert M.T.P."/>
            <person name="Myers E."/>
        </authorList>
    </citation>
    <scope>NUCLEOTIDE SEQUENCE</scope>
</reference>
<evidence type="ECO:0000313" key="3">
    <source>
        <dbReference type="Proteomes" id="UP000472240"/>
    </source>
</evidence>
<evidence type="ECO:0000256" key="1">
    <source>
        <dbReference type="SAM" id="MobiDB-lite"/>
    </source>
</evidence>
<organism evidence="2 3">
    <name type="scientific">Rhinolophus ferrumequinum</name>
    <name type="common">Greater horseshoe bat</name>
    <dbReference type="NCBI Taxonomy" id="59479"/>
    <lineage>
        <taxon>Eukaryota</taxon>
        <taxon>Metazoa</taxon>
        <taxon>Chordata</taxon>
        <taxon>Craniata</taxon>
        <taxon>Vertebrata</taxon>
        <taxon>Euteleostomi</taxon>
        <taxon>Mammalia</taxon>
        <taxon>Eutheria</taxon>
        <taxon>Laurasiatheria</taxon>
        <taxon>Chiroptera</taxon>
        <taxon>Yinpterochiroptera</taxon>
        <taxon>Rhinolophoidea</taxon>
        <taxon>Rhinolophidae</taxon>
        <taxon>Rhinolophinae</taxon>
        <taxon>Rhinolophus</taxon>
    </lineage>
</organism>
<dbReference type="SUPFAM" id="SSF48464">
    <property type="entry name" value="ENTH/VHS domain"/>
    <property type="match status" value="1"/>
</dbReference>
<protein>
    <submittedName>
        <fullName evidence="2">Target of myb1 like 1 membrane trafficking protein</fullName>
    </submittedName>
</protein>
<dbReference type="Ensembl" id="ENSRFET00010012276.1">
    <property type="protein sequence ID" value="ENSRFEP00010011211.1"/>
    <property type="gene ID" value="ENSRFEG00010007508.1"/>
</dbReference>
<reference evidence="2 3" key="1">
    <citation type="journal article" date="2015" name="Annu Rev Anim Biosci">
        <title>The Genome 10K Project: a way forward.</title>
        <authorList>
            <person name="Koepfli K.P."/>
            <person name="Paten B."/>
            <person name="O'Brien S.J."/>
            <person name="Koepfli K.P."/>
            <person name="Paten B."/>
            <person name="Antunes A."/>
            <person name="Belov K."/>
            <person name="Bustamante C."/>
            <person name="Castoe T.A."/>
            <person name="Clawson H."/>
            <person name="Crawford A.J."/>
            <person name="Diekhans M."/>
            <person name="Distel D."/>
            <person name="Durbin R."/>
            <person name="Earl D."/>
            <person name="Fujita M.K."/>
            <person name="Gamble T."/>
            <person name="Georges A."/>
            <person name="Gemmell N."/>
            <person name="Gilbert M.T."/>
            <person name="Graves J.M."/>
            <person name="Green R.E."/>
            <person name="Hickey G."/>
            <person name="Jarvis E.D."/>
            <person name="Johnson W."/>
            <person name="Komissarov A."/>
            <person name="Korf I."/>
            <person name="Kuhn R."/>
            <person name="Larkin D.M."/>
            <person name="Lewin H."/>
            <person name="Lopez J.V."/>
            <person name="Ma J."/>
            <person name="Marques-Bonet T."/>
            <person name="Miller W."/>
            <person name="Murphy R."/>
            <person name="Pevzner P."/>
            <person name="Shapiro B."/>
            <person name="Steiner C."/>
            <person name="Tamazian G."/>
            <person name="Venkatesh B."/>
            <person name="Wang J."/>
            <person name="Wayne R."/>
            <person name="Wiley E."/>
            <person name="Yang H."/>
            <person name="Zhang G."/>
            <person name="Haussler D."/>
            <person name="Ryder O."/>
            <person name="O'Brien S.J."/>
        </authorList>
    </citation>
    <scope>NUCLEOTIDE SEQUENCE</scope>
</reference>
<reference evidence="3" key="3">
    <citation type="submission" date="2018-12" db="EMBL/GenBank/DDBJ databases">
        <title>G10K-VGP greater horseshoe bat female genome, primary haplotype.</title>
        <authorList>
            <person name="Teeling E."/>
            <person name="Myers G."/>
            <person name="Vernes S."/>
            <person name="Pippel M."/>
            <person name="Winkler S."/>
            <person name="Fedrigo O."/>
            <person name="Rhie A."/>
            <person name="Koren S."/>
            <person name="Phillippy A."/>
            <person name="Lewin H."/>
            <person name="Damas J."/>
            <person name="Howe K."/>
            <person name="Mountcastle J."/>
            <person name="Jarvis E.D."/>
        </authorList>
    </citation>
    <scope>NUCLEOTIDE SEQUENCE [LARGE SCALE GENOMIC DNA]</scope>
</reference>
<keyword evidence="3" id="KW-1185">Reference proteome</keyword>
<feature type="region of interest" description="Disordered" evidence="1">
    <location>
        <begin position="1"/>
        <end position="105"/>
    </location>
</feature>
<evidence type="ECO:0000313" key="2">
    <source>
        <dbReference type="Ensembl" id="ENSRFEP00010011211.1"/>
    </source>
</evidence>
<sequence length="198" mass="21081">FPGCGSGAPSSARARSPPGSRARSLRPSRGLHQGAAARSSHLESGAQQVRWGPGAPPRGPRAWRPTPGAGRPAAAGQDAQPPPGGREELGRRGGARDTERVESGARERWRRISWARISGATMAFGKSHRDPYATSVGLLIEKATFAGVQTEDWGQFMHICDVINTANDGFSLLPGIMVSWLSYFQRIGNLNTVSTGKL</sequence>
<feature type="compositionally biased region" description="Basic and acidic residues" evidence="1">
    <location>
        <begin position="85"/>
        <end position="105"/>
    </location>
</feature>